<name>U1GKY4_ENDPU</name>
<dbReference type="RefSeq" id="XP_007801482.1">
    <property type="nucleotide sequence ID" value="XM_007803291.1"/>
</dbReference>
<dbReference type="EMBL" id="KE721025">
    <property type="protein sequence ID" value="ERF72873.1"/>
    <property type="molecule type" value="Genomic_DNA"/>
</dbReference>
<dbReference type="PANTHER" id="PTHR42084">
    <property type="entry name" value="YALI0E26631P"/>
    <property type="match status" value="1"/>
</dbReference>
<reference evidence="3" key="1">
    <citation type="journal article" date="2014" name="BMC Genomics">
        <title>Genome characteristics reveal the impact of lichenization on lichen-forming fungus Endocarpon pusillum Hedwig (Verrucariales, Ascomycota).</title>
        <authorList>
            <person name="Wang Y.-Y."/>
            <person name="Liu B."/>
            <person name="Zhang X.-Y."/>
            <person name="Zhou Q.-M."/>
            <person name="Zhang T."/>
            <person name="Li H."/>
            <person name="Yu Y.-F."/>
            <person name="Zhang X.-L."/>
            <person name="Hao X.-Y."/>
            <person name="Wang M."/>
            <person name="Wang L."/>
            <person name="Wei J.-C."/>
        </authorList>
    </citation>
    <scope>NUCLEOTIDE SEQUENCE [LARGE SCALE GENOMIC DNA]</scope>
    <source>
        <strain evidence="3">Z07020 / HMAS-L-300199</strain>
    </source>
</reference>
<accession>U1GKY4</accession>
<gene>
    <name evidence="2" type="ORF">EPUS_08486</name>
</gene>
<evidence type="ECO:0000313" key="2">
    <source>
        <dbReference type="EMBL" id="ERF72873.1"/>
    </source>
</evidence>
<keyword evidence="3" id="KW-1185">Reference proteome</keyword>
<evidence type="ECO:0000313" key="3">
    <source>
        <dbReference type="Proteomes" id="UP000019373"/>
    </source>
</evidence>
<evidence type="ECO:0000256" key="1">
    <source>
        <dbReference type="SAM" id="MobiDB-lite"/>
    </source>
</evidence>
<dbReference type="OMA" id="WIELWGH"/>
<dbReference type="HOGENOM" id="CLU_022340_2_1_1"/>
<dbReference type="PANTHER" id="PTHR42084:SF1">
    <property type="entry name" value="SERINE_THREONINE-PROTEIN KINASE PPK6"/>
    <property type="match status" value="1"/>
</dbReference>
<proteinExistence type="predicted"/>
<organism evidence="2 3">
    <name type="scientific">Endocarpon pusillum (strain Z07020 / HMAS-L-300199)</name>
    <name type="common">Lichen-forming fungus</name>
    <dbReference type="NCBI Taxonomy" id="1263415"/>
    <lineage>
        <taxon>Eukaryota</taxon>
        <taxon>Fungi</taxon>
        <taxon>Dikarya</taxon>
        <taxon>Ascomycota</taxon>
        <taxon>Pezizomycotina</taxon>
        <taxon>Eurotiomycetes</taxon>
        <taxon>Chaetothyriomycetidae</taxon>
        <taxon>Verrucariales</taxon>
        <taxon>Verrucariaceae</taxon>
        <taxon>Endocarpon</taxon>
    </lineage>
</organism>
<dbReference type="AlphaFoldDB" id="U1GKY4"/>
<dbReference type="Proteomes" id="UP000019373">
    <property type="component" value="Unassembled WGS sequence"/>
</dbReference>
<feature type="compositionally biased region" description="Polar residues" evidence="1">
    <location>
        <begin position="217"/>
        <end position="228"/>
    </location>
</feature>
<sequence length="443" mass="49164">MSTDLLAEFGQTGSLTGKDGRKAYEPTSDSQQDKDVLIAIVPDTPEHAANPDKGDSLPGNIWRTDNSGADVLFDASIDQYDLDDDFGDFEDAKQEIAQGQPMNLLDGTVSKESSSGATVQTQSLLGLKGPNDSLKFSSSETQNRDQEFEWDPFLVAVTKERTKEVSLHASTEASNNEQAFTMDETAEVEEWEPFEYGETEASVQNTHATQIPTQSDMAGTMSELNSSPRRPPLGETTPAVALKDERRPVNIPPPAILLQILPRVFENLVDISRTHEPARCCKAMLQTYTVTSHVIAGRSLRWKRDSILSQNNKIGPAAAGGKGGGMKLTAVDKTESLKEEREVADVVEAWERYAHVFNSTLHKAGFRRPLMTLSERTRPRPVKGPGVLTSQYACALCGLKREERVVETDINVDDLFGEFWVEYWGHRDCEDFWQENQALLPQR</sequence>
<protein>
    <submittedName>
        <fullName evidence="2">Uncharacterized protein</fullName>
    </submittedName>
</protein>
<dbReference type="eggNOG" id="ENOG502SAHR">
    <property type="taxonomic scope" value="Eukaryota"/>
</dbReference>
<feature type="region of interest" description="Disordered" evidence="1">
    <location>
        <begin position="217"/>
        <end position="238"/>
    </location>
</feature>
<dbReference type="OrthoDB" id="5420391at2759"/>
<dbReference type="GeneID" id="19243335"/>
<feature type="region of interest" description="Disordered" evidence="1">
    <location>
        <begin position="1"/>
        <end position="33"/>
    </location>
</feature>